<organism evidence="6 7">
    <name type="scientific">Marinomonas ostreistagni</name>
    <dbReference type="NCBI Taxonomy" id="359209"/>
    <lineage>
        <taxon>Bacteria</taxon>
        <taxon>Pseudomonadati</taxon>
        <taxon>Pseudomonadota</taxon>
        <taxon>Gammaproteobacteria</taxon>
        <taxon>Oceanospirillales</taxon>
        <taxon>Oceanospirillaceae</taxon>
        <taxon>Marinomonas</taxon>
    </lineage>
</organism>
<keyword evidence="7" id="KW-1185">Reference proteome</keyword>
<keyword evidence="3" id="KW-0238">DNA-binding</keyword>
<dbReference type="InterPro" id="IPR000847">
    <property type="entry name" value="LysR_HTH_N"/>
</dbReference>
<dbReference type="Pfam" id="PF00126">
    <property type="entry name" value="HTH_1"/>
    <property type="match status" value="1"/>
</dbReference>
<dbReference type="InterPro" id="IPR036388">
    <property type="entry name" value="WH-like_DNA-bd_sf"/>
</dbReference>
<dbReference type="PANTHER" id="PTHR30126">
    <property type="entry name" value="HTH-TYPE TRANSCRIPTIONAL REGULATOR"/>
    <property type="match status" value="1"/>
</dbReference>
<protein>
    <submittedName>
        <fullName evidence="6">LysR family transcriptional regulator</fullName>
    </submittedName>
</protein>
<dbReference type="PANTHER" id="PTHR30126:SF94">
    <property type="entry name" value="LYSR FAMILY TRANSCRIPTIONAL REGULATOR"/>
    <property type="match status" value="1"/>
</dbReference>
<dbReference type="EMBL" id="JAEMUH010000019">
    <property type="protein sequence ID" value="MBJ7552368.1"/>
    <property type="molecule type" value="Genomic_DNA"/>
</dbReference>
<evidence type="ECO:0000259" key="5">
    <source>
        <dbReference type="PROSITE" id="PS50931"/>
    </source>
</evidence>
<dbReference type="Proteomes" id="UP000598488">
    <property type="component" value="Unassembled WGS sequence"/>
</dbReference>
<evidence type="ECO:0000256" key="4">
    <source>
        <dbReference type="ARBA" id="ARBA00023163"/>
    </source>
</evidence>
<dbReference type="PRINTS" id="PR00039">
    <property type="entry name" value="HTHLYSR"/>
</dbReference>
<keyword evidence="2" id="KW-0805">Transcription regulation</keyword>
<dbReference type="InterPro" id="IPR036390">
    <property type="entry name" value="WH_DNA-bd_sf"/>
</dbReference>
<dbReference type="SUPFAM" id="SSF53850">
    <property type="entry name" value="Periplasmic binding protein-like II"/>
    <property type="match status" value="1"/>
</dbReference>
<gene>
    <name evidence="6" type="ORF">JHD44_16915</name>
</gene>
<evidence type="ECO:0000256" key="2">
    <source>
        <dbReference type="ARBA" id="ARBA00023015"/>
    </source>
</evidence>
<dbReference type="Gene3D" id="3.40.190.290">
    <property type="match status" value="1"/>
</dbReference>
<dbReference type="InterPro" id="IPR005119">
    <property type="entry name" value="LysR_subst-bd"/>
</dbReference>
<dbReference type="RefSeq" id="WP_199463944.1">
    <property type="nucleotide sequence ID" value="NZ_JAEMUH010000019.1"/>
</dbReference>
<dbReference type="SUPFAM" id="SSF46785">
    <property type="entry name" value="Winged helix' DNA-binding domain"/>
    <property type="match status" value="1"/>
</dbReference>
<sequence>MIRELKTLLVVAKEGTFAAAGNKIGLTQAAVSAQMQRLEQELGLKLFDKVGRSAELNATGRQILDQAKDIIDRYNSLGTSTETTVNALTLKIGAISSAQRHALPHILQHYFQSQPNVRIKILPGVSINLVDQVDSSELSLAVTIMPPFPLHADLIWRPLVSEPYVCVTPKDWECQDWREALITKPFIRYDRTSFGGRQVDRFLQRAAVDVDEKCEADELEALIGLVAAGAGVALIPKAFDFSPWQSSITELPLGKQTFFREVGLVYPRSQQHNTAIAELIQTIETYYQQLDE</sequence>
<feature type="domain" description="HTH lysR-type" evidence="5">
    <location>
        <begin position="1"/>
        <end position="57"/>
    </location>
</feature>
<reference evidence="6 7" key="1">
    <citation type="submission" date="2020-12" db="EMBL/GenBank/DDBJ databases">
        <title>Comparative genome analysis of fungal antagonists Marinomonas ostreistagni 398 and M. spartinae 468.</title>
        <authorList>
            <person name="Fields J.L."/>
            <person name="Mavrodi O.V."/>
            <person name="Biber P.D."/>
            <person name="Indest K.J."/>
            <person name="Mavrodi D.V."/>
        </authorList>
    </citation>
    <scope>NUCLEOTIDE SEQUENCE [LARGE SCALE GENOMIC DNA]</scope>
    <source>
        <strain evidence="6 7">USM7</strain>
    </source>
</reference>
<name>A0ABS0ZGK7_9GAMM</name>
<dbReference type="Pfam" id="PF03466">
    <property type="entry name" value="LysR_substrate"/>
    <property type="match status" value="1"/>
</dbReference>
<accession>A0ABS0ZGK7</accession>
<keyword evidence="4" id="KW-0804">Transcription</keyword>
<comment type="caution">
    <text evidence="6">The sequence shown here is derived from an EMBL/GenBank/DDBJ whole genome shotgun (WGS) entry which is preliminary data.</text>
</comment>
<proteinExistence type="inferred from homology"/>
<dbReference type="PROSITE" id="PS50931">
    <property type="entry name" value="HTH_LYSR"/>
    <property type="match status" value="1"/>
</dbReference>
<dbReference type="Gene3D" id="1.10.10.10">
    <property type="entry name" value="Winged helix-like DNA-binding domain superfamily/Winged helix DNA-binding domain"/>
    <property type="match status" value="1"/>
</dbReference>
<evidence type="ECO:0000256" key="1">
    <source>
        <dbReference type="ARBA" id="ARBA00009437"/>
    </source>
</evidence>
<evidence type="ECO:0000256" key="3">
    <source>
        <dbReference type="ARBA" id="ARBA00023125"/>
    </source>
</evidence>
<evidence type="ECO:0000313" key="6">
    <source>
        <dbReference type="EMBL" id="MBJ7552368.1"/>
    </source>
</evidence>
<comment type="similarity">
    <text evidence="1">Belongs to the LysR transcriptional regulatory family.</text>
</comment>
<evidence type="ECO:0000313" key="7">
    <source>
        <dbReference type="Proteomes" id="UP000598488"/>
    </source>
</evidence>